<name>A0AAV5T285_9BILA</name>
<dbReference type="EMBL" id="BTSX01000003">
    <property type="protein sequence ID" value="GMS89585.1"/>
    <property type="molecule type" value="Genomic_DNA"/>
</dbReference>
<comment type="caution">
    <text evidence="1">The sequence shown here is derived from an EMBL/GenBank/DDBJ whole genome shotgun (WGS) entry which is preliminary data.</text>
</comment>
<gene>
    <name evidence="1" type="ORF">PENTCL1PPCAC_11760</name>
</gene>
<keyword evidence="2" id="KW-1185">Reference proteome</keyword>
<dbReference type="Proteomes" id="UP001432027">
    <property type="component" value="Unassembled WGS sequence"/>
</dbReference>
<proteinExistence type="predicted"/>
<sequence length="111" mass="11698">PGSVELDEHQFIIGDEGVENLGGESDNLLWRGLVVGIDTGLNPVDNSLFISASIVIHWFSFLPKLESGISLDIVSLADLSLHSTNHLGKGSTQFVGGFLVLGSEVLAVTAP</sequence>
<reference evidence="1" key="1">
    <citation type="submission" date="2023-10" db="EMBL/GenBank/DDBJ databases">
        <title>Genome assembly of Pristionchus species.</title>
        <authorList>
            <person name="Yoshida K."/>
            <person name="Sommer R.J."/>
        </authorList>
    </citation>
    <scope>NUCLEOTIDE SEQUENCE</scope>
    <source>
        <strain evidence="1">RS0144</strain>
    </source>
</reference>
<evidence type="ECO:0000313" key="1">
    <source>
        <dbReference type="EMBL" id="GMS89585.1"/>
    </source>
</evidence>
<organism evidence="1 2">
    <name type="scientific">Pristionchus entomophagus</name>
    <dbReference type="NCBI Taxonomy" id="358040"/>
    <lineage>
        <taxon>Eukaryota</taxon>
        <taxon>Metazoa</taxon>
        <taxon>Ecdysozoa</taxon>
        <taxon>Nematoda</taxon>
        <taxon>Chromadorea</taxon>
        <taxon>Rhabditida</taxon>
        <taxon>Rhabditina</taxon>
        <taxon>Diplogasteromorpha</taxon>
        <taxon>Diplogasteroidea</taxon>
        <taxon>Neodiplogasteridae</taxon>
        <taxon>Pristionchus</taxon>
    </lineage>
</organism>
<feature type="non-terminal residue" evidence="1">
    <location>
        <position position="111"/>
    </location>
</feature>
<feature type="non-terminal residue" evidence="1">
    <location>
        <position position="1"/>
    </location>
</feature>
<dbReference type="AlphaFoldDB" id="A0AAV5T285"/>
<protein>
    <submittedName>
        <fullName evidence="1">Uncharacterized protein</fullName>
    </submittedName>
</protein>
<evidence type="ECO:0000313" key="2">
    <source>
        <dbReference type="Proteomes" id="UP001432027"/>
    </source>
</evidence>
<accession>A0AAV5T285</accession>